<dbReference type="Gene3D" id="2.60.40.1120">
    <property type="entry name" value="Carboxypeptidase-like, regulatory domain"/>
    <property type="match status" value="2"/>
</dbReference>
<keyword evidence="1" id="KW-0378">Hydrolase</keyword>
<keyword evidence="1" id="KW-0121">Carboxypeptidase</keyword>
<dbReference type="Pfam" id="PF13620">
    <property type="entry name" value="CarboxypepD_reg"/>
    <property type="match status" value="2"/>
</dbReference>
<organism evidence="1 2">
    <name type="scientific">Nocardioides scoriae</name>
    <dbReference type="NCBI Taxonomy" id="642780"/>
    <lineage>
        <taxon>Bacteria</taxon>
        <taxon>Bacillati</taxon>
        <taxon>Actinomycetota</taxon>
        <taxon>Actinomycetes</taxon>
        <taxon>Propionibacteriales</taxon>
        <taxon>Nocardioidaceae</taxon>
        <taxon>Nocardioides</taxon>
    </lineage>
</organism>
<sequence>MAGVVTRAAGGALAGANVEVFGAADGTLQALGSTGSDGSYTLSGLADGTYLVRFTAPRHVPKWFGGGEDKSTAVPVHIDGAAIVTVSETLTPGGFIRGTVAFDSSSSTRRVSVFRYLDGSWTEDTGSAAYASSSTGAFNVQVPTAQPVKLRVAWGDSLTEGYWYGDAFTSTDADTVQVDAGSIVSDVNITVPKIGYVAGKVTNSHGTALPSQQVLAHVRSHDHWVPLSRYTTSSSTNGYKVMVPAGYDVSVRAGVGAAPARGGFEPTWLDGTPAAPNVGTATAPVPLTAGPTNTLTVSSGETRLNQNVALPGGVGIVGFVRDSVGRAVPGATVTAWNNTVQWSQATTDETGWYRLSGLDRNSTNMTVRVEGTHLTTEWWKDAANQAEATRLVPFTQSYDGRDIGGISPIVGFDEAHQLKSTSPVAFAGIPRVGQYVSVVAASWNSVPDSRDYRWFCGTELIGFGEAMALDERLDGCDLTVREEASKSGWESAAVTSAAVRVDRFRSTVKPAITGSAVAGSVLTSTAGTWNATPQSISYQWLRNGTPIASATGAAYRLTTADVGRRISTRVTANDEESWTEATALTAATATIRAASSLSTTLKPLTRQIRVTFKLQTPGAARPGGTVSVYRGTKVLGHVTVAATPLARTVTYRVPRGQANFKVTYSGSNSATPVAKTAAARVR</sequence>
<dbReference type="Gene3D" id="2.60.40.2700">
    <property type="match status" value="1"/>
</dbReference>
<dbReference type="SUPFAM" id="SSF49464">
    <property type="entry name" value="Carboxypeptidase regulatory domain-like"/>
    <property type="match status" value="2"/>
</dbReference>
<dbReference type="GO" id="GO:0004180">
    <property type="term" value="F:carboxypeptidase activity"/>
    <property type="evidence" value="ECO:0007669"/>
    <property type="project" value="UniProtKB-KW"/>
</dbReference>
<reference evidence="2" key="1">
    <citation type="submission" date="2016-10" db="EMBL/GenBank/DDBJ databases">
        <authorList>
            <person name="Varghese N."/>
            <person name="Submissions S."/>
        </authorList>
    </citation>
    <scope>NUCLEOTIDE SEQUENCE [LARGE SCALE GENOMIC DNA]</scope>
    <source>
        <strain evidence="2">DSM 22127</strain>
    </source>
</reference>
<proteinExistence type="predicted"/>
<keyword evidence="1" id="KW-0645">Protease</keyword>
<name>A0A1H1VLR2_9ACTN</name>
<evidence type="ECO:0000313" key="1">
    <source>
        <dbReference type="EMBL" id="SDS85817.1"/>
    </source>
</evidence>
<dbReference type="EMBL" id="LT629757">
    <property type="protein sequence ID" value="SDS85817.1"/>
    <property type="molecule type" value="Genomic_DNA"/>
</dbReference>
<dbReference type="InterPro" id="IPR008969">
    <property type="entry name" value="CarboxyPept-like_regulatory"/>
</dbReference>
<dbReference type="Proteomes" id="UP000198859">
    <property type="component" value="Chromosome I"/>
</dbReference>
<dbReference type="STRING" id="642780.SAMN04488570_2875"/>
<protein>
    <submittedName>
        <fullName evidence="1">Carboxypeptidase regulatory-like domain-containing protein</fullName>
    </submittedName>
</protein>
<evidence type="ECO:0000313" key="2">
    <source>
        <dbReference type="Proteomes" id="UP000198859"/>
    </source>
</evidence>
<accession>A0A1H1VLR2</accession>
<dbReference type="AlphaFoldDB" id="A0A1H1VLR2"/>
<gene>
    <name evidence="1" type="ORF">SAMN04488570_2875</name>
</gene>
<keyword evidence="2" id="KW-1185">Reference proteome</keyword>